<evidence type="ECO:0000313" key="1">
    <source>
        <dbReference type="EMBL" id="ASN67539.1"/>
    </source>
</evidence>
<name>A0A2H4IZW6_9CAUD</name>
<accession>A0A2H4IZW6</accession>
<gene>
    <name evidence="1" type="ORF">10S16_4</name>
</gene>
<organism evidence="1">
    <name type="scientific">uncultured Caudovirales phage</name>
    <dbReference type="NCBI Taxonomy" id="2100421"/>
    <lineage>
        <taxon>Viruses</taxon>
        <taxon>Duplodnaviria</taxon>
        <taxon>Heunggongvirae</taxon>
        <taxon>Uroviricota</taxon>
        <taxon>Caudoviricetes</taxon>
        <taxon>Peduoviridae</taxon>
        <taxon>Maltschvirus</taxon>
        <taxon>Maltschvirus maltsch</taxon>
    </lineage>
</organism>
<proteinExistence type="predicted"/>
<protein>
    <submittedName>
        <fullName evidence="1">Uncharacterized protein</fullName>
    </submittedName>
</protein>
<reference evidence="1" key="1">
    <citation type="submission" date="2017-06" db="EMBL/GenBank/DDBJ databases">
        <title>Novel phages from South African skin metaviromes.</title>
        <authorList>
            <person name="van Zyl L.J."/>
            <person name="Abrahams Y."/>
            <person name="Stander E.A."/>
            <person name="Kirby B.M."/>
            <person name="Clavaud C."/>
            <person name="Farcet C."/>
            <person name="Breton L."/>
            <person name="Trindade M.I."/>
        </authorList>
    </citation>
    <scope>NUCLEOTIDE SEQUENCE</scope>
</reference>
<sequence length="72" mass="8542">MTWIEEHFAREYPEIKSIQDIWDKDDLGGYQTQRYSREFNKVIITNDLTAISNDLRSIGLTLADFKQQLTLF</sequence>
<dbReference type="EMBL" id="MF417852">
    <property type="protein sequence ID" value="ASN67539.1"/>
    <property type="molecule type" value="Genomic_DNA"/>
</dbReference>